<evidence type="ECO:0000259" key="1">
    <source>
        <dbReference type="Pfam" id="PF13403"/>
    </source>
</evidence>
<dbReference type="Proteomes" id="UP000248311">
    <property type="component" value="Unassembled WGS sequence"/>
</dbReference>
<dbReference type="RefSeq" id="WP_245904784.1">
    <property type="nucleotide sequence ID" value="NZ_QJTE01000003.1"/>
</dbReference>
<proteinExistence type="predicted"/>
<dbReference type="AlphaFoldDB" id="A0A318SQA1"/>
<accession>A0A318SQA1</accession>
<gene>
    <name evidence="2" type="ORF">DFP88_103415</name>
</gene>
<dbReference type="EMBL" id="QJTE01000003">
    <property type="protein sequence ID" value="PYE84051.1"/>
    <property type="molecule type" value="Genomic_DNA"/>
</dbReference>
<comment type="caution">
    <text evidence="2">The sequence shown here is derived from an EMBL/GenBank/DDBJ whole genome shotgun (WGS) entry which is preliminary data.</text>
</comment>
<feature type="domain" description="Hedgehog/Intein (Hint)" evidence="1">
    <location>
        <begin position="68"/>
        <end position="208"/>
    </location>
</feature>
<keyword evidence="3" id="KW-1185">Reference proteome</keyword>
<evidence type="ECO:0000313" key="2">
    <source>
        <dbReference type="EMBL" id="PYE84051.1"/>
    </source>
</evidence>
<dbReference type="InterPro" id="IPR028992">
    <property type="entry name" value="Hedgehog/Intein_dom"/>
</dbReference>
<sequence>MSDPDQGPRGAGATRPMPLRAVPARARPAATLMRRVDILYAPPGRPNEVEEVTRAVPAIPVFEDAVAALARGTLLPTDRGTVAVEDLLPGDGIKTVEGRFERLLWRGSTPIVPGVAGQAPGMGRLIRVSADALGIARPMPDLLLGPCARLVQRGAQGATGTLPVSEMIDGEGVIEVTPQSAVQVYNLAFARPQVVAANGVEIESHHPGTLARFPLTGETLALYLSCFPHLGGLADFGPSGLPRLRPASDGAYGTA</sequence>
<dbReference type="Pfam" id="PF13403">
    <property type="entry name" value="Hint_2"/>
    <property type="match status" value="1"/>
</dbReference>
<evidence type="ECO:0000313" key="3">
    <source>
        <dbReference type="Proteomes" id="UP000248311"/>
    </source>
</evidence>
<reference evidence="2 3" key="1">
    <citation type="submission" date="2018-06" db="EMBL/GenBank/DDBJ databases">
        <title>Genomic Encyclopedia of Type Strains, Phase III (KMG-III): the genomes of soil and plant-associated and newly described type strains.</title>
        <authorList>
            <person name="Whitman W."/>
        </authorList>
    </citation>
    <scope>NUCLEOTIDE SEQUENCE [LARGE SCALE GENOMIC DNA]</scope>
    <source>
        <strain evidence="2 3">CECT 9025</strain>
    </source>
</reference>
<name>A0A318SQA1_9RHOB</name>
<organism evidence="2 3">
    <name type="scientific">Pseudoroseicyclus aestuarii</name>
    <dbReference type="NCBI Taxonomy" id="1795041"/>
    <lineage>
        <taxon>Bacteria</taxon>
        <taxon>Pseudomonadati</taxon>
        <taxon>Pseudomonadota</taxon>
        <taxon>Alphaproteobacteria</taxon>
        <taxon>Rhodobacterales</taxon>
        <taxon>Paracoccaceae</taxon>
        <taxon>Pseudoroseicyclus</taxon>
    </lineage>
</organism>
<protein>
    <submittedName>
        <fullName evidence="2">Hint domain-containing protein</fullName>
    </submittedName>
</protein>